<reference evidence="3 4" key="1">
    <citation type="submission" date="2023-06" db="EMBL/GenBank/DDBJ databases">
        <authorList>
            <person name="Yushchuk O."/>
            <person name="Binda E."/>
            <person name="Ruckert-Reed C."/>
            <person name="Fedorenko V."/>
            <person name="Kalinowski J."/>
            <person name="Marinelli F."/>
        </authorList>
    </citation>
    <scope>NUCLEOTIDE SEQUENCE [LARGE SCALE GENOMIC DNA]</scope>
    <source>
        <strain evidence="3 4">NRRL 3884</strain>
    </source>
</reference>
<feature type="region of interest" description="Disordered" evidence="1">
    <location>
        <begin position="96"/>
        <end position="122"/>
    </location>
</feature>
<feature type="domain" description="Deoxyribonuclease NucA/NucB" evidence="2">
    <location>
        <begin position="860"/>
        <end position="951"/>
    </location>
</feature>
<evidence type="ECO:0000313" key="4">
    <source>
        <dbReference type="Proteomes" id="UP001240150"/>
    </source>
</evidence>
<feature type="compositionally biased region" description="Low complexity" evidence="1">
    <location>
        <begin position="534"/>
        <end position="553"/>
    </location>
</feature>
<keyword evidence="4" id="KW-1185">Reference proteome</keyword>
<protein>
    <submittedName>
        <fullName evidence="3">DNRLRE domain-containing protein</fullName>
    </submittedName>
</protein>
<accession>A0ABY8WTS2</accession>
<dbReference type="Proteomes" id="UP001240150">
    <property type="component" value="Chromosome"/>
</dbReference>
<name>A0ABY8WTS2_9ACTN</name>
<feature type="region of interest" description="Disordered" evidence="1">
    <location>
        <begin position="458"/>
        <end position="494"/>
    </location>
</feature>
<organism evidence="3 4">
    <name type="scientific">Actinoplanes oblitus</name>
    <dbReference type="NCBI Taxonomy" id="3040509"/>
    <lineage>
        <taxon>Bacteria</taxon>
        <taxon>Bacillati</taxon>
        <taxon>Actinomycetota</taxon>
        <taxon>Actinomycetes</taxon>
        <taxon>Micromonosporales</taxon>
        <taxon>Micromonosporaceae</taxon>
        <taxon>Actinoplanes</taxon>
    </lineage>
</organism>
<feature type="compositionally biased region" description="Acidic residues" evidence="1">
    <location>
        <begin position="479"/>
        <end position="491"/>
    </location>
</feature>
<dbReference type="Pfam" id="PF14040">
    <property type="entry name" value="DNase_NucA_NucB"/>
    <property type="match status" value="1"/>
</dbReference>
<sequence length="955" mass="102408">MATVTLVASLVTVPPDSAIASSVTLLGAADEPAAMARARQTGSRVRIDSMTTGTAEFFATPDYRVEARISAGIVRFRRDGSWVPIDLTLQRQADGSIAPKAHPDNLRISGGKNDSSGSLAAVGEGDSQLAMGWTGKLPSPQLSGSRATYPEALPGVDVVVQATATGFEQFLVVKSRAAAQRMGSITLPLMGNGVASISADANGQLRVRDRLGKQLGAIPHPLMWDSGRTNNRPSLARSKRLKLTSEEPAAVARSAQFNGELAVNLKADPNWLSDPNTVYPVTIDPQVDRLLATGSITVVQGYEYGWPDADSIFMGALSDTQAARALIDWDTTALRGMEVTSATANFYSSWAASCDPQPWEIWTTNAAAEGVGWDTQPRWLWRDGTSTASNCDGGWLSIDATAFFQYTAVSNSDRGHMGIRTVDEKDWFQWKQFTSRNGDPSQVPYATVTYSPIPLEEPEWTQEPDVPATDGSEVPVVNPDEEQYPSLDEDPFAPAQSTGVRYALGTAQPLSDEETLEELGADPQLEQVEEGDEPPSAQTSTASTQVAALAAPTPTAGESCELDSAGTSSICTRPATAADIANAKTANPGGMTRALEGFHSSTRVTDGSVGSLSVAAEYSTSASRIPKPADIPQACYNRAINNDTSWIRWRYAACKVEPIHINSWSRNANGVWNIVGTLDYYQFLYMYTKRNSRKWVYQVGLGAFSATFMGEFIVVATTGRGASCSNNCSVRWSLPANKPLWANRPLNGVALIESKVKRGKQSSMRATWKYELTNGAPNDRHAKTAVSTQTVRCDQALKGYPESVGCVVPSVVPTMTYSRTGKFPELAKHIYNAQNSGLPGKYPNGSPLTKLNSSSKSDSNRLKACPSKYPRPSGKSCDEYPMASTYQGAALNGGSGRTFGTCGVSGVSTQATGASGWSLCMINAKQNSVGGRALQTFYSQQRLMNADKFRVYSAP</sequence>
<feature type="compositionally biased region" description="Polar residues" evidence="1">
    <location>
        <begin position="846"/>
        <end position="857"/>
    </location>
</feature>
<proteinExistence type="predicted"/>
<dbReference type="EMBL" id="CP126980">
    <property type="protein sequence ID" value="WIN00049.1"/>
    <property type="molecule type" value="Genomic_DNA"/>
</dbReference>
<feature type="region of interest" description="Disordered" evidence="1">
    <location>
        <begin position="526"/>
        <end position="566"/>
    </location>
</feature>
<dbReference type="RefSeq" id="WP_284921507.1">
    <property type="nucleotide sequence ID" value="NZ_CP126980.1"/>
</dbReference>
<evidence type="ECO:0000313" key="3">
    <source>
        <dbReference type="EMBL" id="WIN00049.1"/>
    </source>
</evidence>
<evidence type="ECO:0000259" key="2">
    <source>
        <dbReference type="Pfam" id="PF14040"/>
    </source>
</evidence>
<dbReference type="InterPro" id="IPR029476">
    <property type="entry name" value="DNase_NucA_NucB"/>
</dbReference>
<dbReference type="NCBIfam" id="NF033679">
    <property type="entry name" value="DNRLRE_dom"/>
    <property type="match status" value="1"/>
</dbReference>
<gene>
    <name evidence="3" type="ORF">ACTOB_003726</name>
</gene>
<feature type="region of interest" description="Disordered" evidence="1">
    <location>
        <begin position="837"/>
        <end position="873"/>
    </location>
</feature>
<evidence type="ECO:0000256" key="1">
    <source>
        <dbReference type="SAM" id="MobiDB-lite"/>
    </source>
</evidence>